<evidence type="ECO:0000313" key="3">
    <source>
        <dbReference type="Proteomes" id="UP000414233"/>
    </source>
</evidence>
<keyword evidence="2" id="KW-0328">Glycosyltransferase</keyword>
<dbReference type="EMBL" id="CABPRZ010000013">
    <property type="protein sequence ID" value="VVE25092.1"/>
    <property type="molecule type" value="Genomic_DNA"/>
</dbReference>
<accession>A0A5E4WJW2</accession>
<evidence type="ECO:0000313" key="2">
    <source>
        <dbReference type="EMBL" id="VVE25092.1"/>
    </source>
</evidence>
<dbReference type="RefSeq" id="WP_150698098.1">
    <property type="nucleotide sequence ID" value="NZ_CABPRZ010000013.1"/>
</dbReference>
<sequence length="345" mass="38208">MKILIVTDAWDPQINGVVRTLKNTRAQLEASGHRVDLLTPLEFRTLPCPTYPEIRLAFFAGGKVARRIETFAPDALHIATEGPLGMAARRWAIRNNFPFTTAYHTRFPEYVQARFGLPLATTYRFLRWFHKRSSAVMAPTPVVKRDLEANGFGNVVLWTRGVDLDIFHPQPAHVLNSAHPIFLYVGRVAVEKNIEAFLKLDLPGSKWVAGEGPLLAELRSRYPDVNYLGMLSQAELAKVYASADVFVFPSRTDTFGLVLLEAMACGLPVAAYPVTGPIDVLNGCPEGQGGALREDLRDACLDALKVSRESARAWAERFSWQAASAEFVAHLHPRVPEPSPLAHAT</sequence>
<name>A0A5E4WJW2_9BURK</name>
<dbReference type="Pfam" id="PF13692">
    <property type="entry name" value="Glyco_trans_1_4"/>
    <property type="match status" value="1"/>
</dbReference>
<dbReference type="InterPro" id="IPR050194">
    <property type="entry name" value="Glycosyltransferase_grp1"/>
</dbReference>
<organism evidence="2 3">
    <name type="scientific">Pandoraea terrae</name>
    <dbReference type="NCBI Taxonomy" id="1537710"/>
    <lineage>
        <taxon>Bacteria</taxon>
        <taxon>Pseudomonadati</taxon>
        <taxon>Pseudomonadota</taxon>
        <taxon>Betaproteobacteria</taxon>
        <taxon>Burkholderiales</taxon>
        <taxon>Burkholderiaceae</taxon>
        <taxon>Pandoraea</taxon>
    </lineage>
</organism>
<keyword evidence="2" id="KW-0808">Transferase</keyword>
<dbReference type="Gene3D" id="3.40.50.2000">
    <property type="entry name" value="Glycogen Phosphorylase B"/>
    <property type="match status" value="2"/>
</dbReference>
<dbReference type="CDD" id="cd03814">
    <property type="entry name" value="GT4-like"/>
    <property type="match status" value="1"/>
</dbReference>
<dbReference type="AlphaFoldDB" id="A0A5E4WJW2"/>
<dbReference type="OrthoDB" id="9802525at2"/>
<dbReference type="GO" id="GO:0016757">
    <property type="term" value="F:glycosyltransferase activity"/>
    <property type="evidence" value="ECO:0007669"/>
    <property type="project" value="UniProtKB-KW"/>
</dbReference>
<dbReference type="Pfam" id="PF13439">
    <property type="entry name" value="Glyco_transf_4"/>
    <property type="match status" value="1"/>
</dbReference>
<reference evidence="2 3" key="1">
    <citation type="submission" date="2019-08" db="EMBL/GenBank/DDBJ databases">
        <authorList>
            <person name="Peeters C."/>
        </authorList>
    </citation>
    <scope>NUCLEOTIDE SEQUENCE [LARGE SCALE GENOMIC DNA]</scope>
    <source>
        <strain evidence="2 3">LMG 30175</strain>
    </source>
</reference>
<proteinExistence type="predicted"/>
<dbReference type="PANTHER" id="PTHR45947">
    <property type="entry name" value="SULFOQUINOVOSYL TRANSFERASE SQD2"/>
    <property type="match status" value="1"/>
</dbReference>
<evidence type="ECO:0000259" key="1">
    <source>
        <dbReference type="Pfam" id="PF13439"/>
    </source>
</evidence>
<dbReference type="InterPro" id="IPR028098">
    <property type="entry name" value="Glyco_trans_4-like_N"/>
</dbReference>
<protein>
    <submittedName>
        <fullName evidence="2">Alpha-mannosyltransferase</fullName>
    </submittedName>
</protein>
<dbReference type="Proteomes" id="UP000414233">
    <property type="component" value="Unassembled WGS sequence"/>
</dbReference>
<gene>
    <name evidence="2" type="ORF">PTE30175_03261</name>
</gene>
<dbReference type="SUPFAM" id="SSF53756">
    <property type="entry name" value="UDP-Glycosyltransferase/glycogen phosphorylase"/>
    <property type="match status" value="1"/>
</dbReference>
<keyword evidence="3" id="KW-1185">Reference proteome</keyword>
<dbReference type="PANTHER" id="PTHR45947:SF3">
    <property type="entry name" value="SULFOQUINOVOSYL TRANSFERASE SQD2"/>
    <property type="match status" value="1"/>
</dbReference>
<feature type="domain" description="Glycosyltransferase subfamily 4-like N-terminal" evidence="1">
    <location>
        <begin position="14"/>
        <end position="165"/>
    </location>
</feature>